<keyword evidence="2" id="KW-1185">Reference proteome</keyword>
<dbReference type="EMBL" id="JASBWS010000053">
    <property type="protein sequence ID" value="KAJ9104381.1"/>
    <property type="molecule type" value="Genomic_DNA"/>
</dbReference>
<proteinExistence type="predicted"/>
<dbReference type="Proteomes" id="UP001230649">
    <property type="component" value="Unassembled WGS sequence"/>
</dbReference>
<sequence length="1177" mass="131349">MATNRTTNGTRPRGRPSRRDATPSSSPEFRAISPPYATQEPAAPATASRTRKQAHNPVQDEDDTISGNQANDRVEQQPSPANVTPVSKSNANGNGTLHSAIRSHKKEPGSAHSVRISEAEPMDVDNNSDDDAVNPISSPISEPLPRRARIRHSLLPRDQDGRVSVRADVMEQRARVITTVATDAIRASLRKELADDPEGDEVTDEDLDRVWEALDSNQQYIFNFKRSPLFMSTQSVEEDVQLESNNQLGVFEAVMGLKPAITSRNLANLLRLLIDPDKGVTLLPDDPELELAEPMEKLGVLFGHAFNAFLITCVPRSKWTSRAAIGLLVDMATQRFMMGYGRWHQFQELDDEAIEELEAIFSDDALKENVYGISDQLDNGDIDEVLDTLYREWRRGARIRKDEVSPFNDVYDQPEIDENPVLQIRGAKPKDLDDLFPFDAFRHEVALQINFLLQGDEPLEGLLPEQHAALGRAAFQQDVVPPAMDAPLANGEADAGLDDDDAVDLLTQAQHVSGRSEEQLHSLVHERSNSEVHEVGNVDVAFPESLEPLEQVARDDTEISSEDDQDEESGEPNGINGLESQVAQTQGLVDLGAFMDGDEENAEEEEELEEEEEQAKQTADNAELDDEEEQAGDDEEGAGDDIQAITSTKASLGDAADLEQETFETQESWNIRKGKARPVQPQQIIRGTQQNRLNVRQADAVRVEWEGSQEGSRPASKRARTARNASKASSSNRTAKTARKEVLQEQENGEEAVSDEQPAVEEETPEERRRRKGKAPVRPRPPPAQRPSWESVLPKQRLVSDDEASNPQDSDYEFDEDSGDDDERAKRKAMGRKGVANALLGVSRSDVPVVRQTRAAGPRRQTRTQSVAGRAASSSAVPPDERRQIRYGQKVSFMNKYLNNDLFMVDEDGEPLFDDEGHPLKEDPRYANSVPNRTRPSKMPRLIWTEDDKLFVYREIQKCPINSKSAFVSEVLHYHGDPTSDTSRETLILASSMQIRDQMKDLVKLRNNRDLPIVGNARFFLPSSDPRKEEFDEERRAAAEEGSDDRDERDRVLAELRAAAMKTKQAKKRKRKDSDEEDDEPEAEGDELAQDNEGEQRPAENEEEQDELEIENEIGDDAGQDETMSGGENEEGQQEATDAAAEQSAEDDDAEVEKEPSPDPPAELPKRVLRRRPGNKK</sequence>
<organism evidence="1 2">
    <name type="scientific">Naganishia adeliensis</name>
    <dbReference type="NCBI Taxonomy" id="92952"/>
    <lineage>
        <taxon>Eukaryota</taxon>
        <taxon>Fungi</taxon>
        <taxon>Dikarya</taxon>
        <taxon>Basidiomycota</taxon>
        <taxon>Agaricomycotina</taxon>
        <taxon>Tremellomycetes</taxon>
        <taxon>Filobasidiales</taxon>
        <taxon>Filobasidiaceae</taxon>
        <taxon>Naganishia</taxon>
    </lineage>
</organism>
<gene>
    <name evidence="1" type="ORF">QFC20_004517</name>
</gene>
<comment type="caution">
    <text evidence="1">The sequence shown here is derived from an EMBL/GenBank/DDBJ whole genome shotgun (WGS) entry which is preliminary data.</text>
</comment>
<reference evidence="1" key="1">
    <citation type="submission" date="2023-04" db="EMBL/GenBank/DDBJ databases">
        <title>Draft Genome sequencing of Naganishia species isolated from polar environments using Oxford Nanopore Technology.</title>
        <authorList>
            <person name="Leo P."/>
            <person name="Venkateswaran K."/>
        </authorList>
    </citation>
    <scope>NUCLEOTIDE SEQUENCE</scope>
    <source>
        <strain evidence="1">MNA-CCFEE 5262</strain>
    </source>
</reference>
<protein>
    <submittedName>
        <fullName evidence="1">Uncharacterized protein</fullName>
    </submittedName>
</protein>
<accession>A0ACC2W0J6</accession>
<name>A0ACC2W0J6_9TREE</name>
<evidence type="ECO:0000313" key="1">
    <source>
        <dbReference type="EMBL" id="KAJ9104381.1"/>
    </source>
</evidence>
<evidence type="ECO:0000313" key="2">
    <source>
        <dbReference type="Proteomes" id="UP001230649"/>
    </source>
</evidence>